<feature type="transmembrane region" description="Helical" evidence="6">
    <location>
        <begin position="138"/>
        <end position="157"/>
    </location>
</feature>
<evidence type="ECO:0000256" key="5">
    <source>
        <dbReference type="ARBA" id="ARBA00023136"/>
    </source>
</evidence>
<sequence>MGQGSLIIIELFGAVAILLWGVRMVRTGIERLFGADLRRIMARMAGNRFSALLAGAGMAACLQSSTAVIVMASGFAARGALLLVPGLALVLGADIGTSIAAQLLSYDVKFLSPIFLAIGLIVFLSASSKTVRNTGRVLIGLGFVLLALKLIAMNTAIFRSSEAVGGMMGVFENDTLLAIAVAMVITWLAHSSLAIVLLVVTLVSSSVIPLELGIVFILGANLGAAIPAVIMTLNEPVAAQRLTLGNLVFRLIGVLVFSALLAPITRLLLDTGIQHGQLVAVFHILFNTALAVMFLPVLPLVAKIVTYLKAGSDTDAENDEMRCLYLSPQDSNNPGKALSNVARETLRMANVVYSMLDQSLRAFDDCTEIDRIQKADDIVEFLHREATLYIANIKRDHMSEDDMHRSVEVFTLTMNLEHIGDIIDSNLAELARNLHKSKMSFSQEGRDELLQLHRMMVNNFQLSIDLFMSRDEDVALQLLAEKKAFRDLLFNATENHIDRLRKGVTESLETSRIHLDILRDFRRINSHIAATAYPILNQDQALSR</sequence>
<evidence type="ECO:0000259" key="7">
    <source>
        <dbReference type="Pfam" id="PF01895"/>
    </source>
</evidence>
<organism evidence="8 9">
    <name type="scientific">Sneathiella chinensis</name>
    <dbReference type="NCBI Taxonomy" id="349750"/>
    <lineage>
        <taxon>Bacteria</taxon>
        <taxon>Pseudomonadati</taxon>
        <taxon>Pseudomonadota</taxon>
        <taxon>Alphaproteobacteria</taxon>
        <taxon>Sneathiellales</taxon>
        <taxon>Sneathiellaceae</taxon>
        <taxon>Sneathiella</taxon>
    </lineage>
</organism>
<keyword evidence="2" id="KW-1003">Cell membrane</keyword>
<evidence type="ECO:0000313" key="8">
    <source>
        <dbReference type="EMBL" id="GLQ05148.1"/>
    </source>
</evidence>
<feature type="domain" description="PhoU" evidence="7">
    <location>
        <begin position="346"/>
        <end position="423"/>
    </location>
</feature>
<dbReference type="SUPFAM" id="SSF109755">
    <property type="entry name" value="PhoU-like"/>
    <property type="match status" value="1"/>
</dbReference>
<dbReference type="PANTHER" id="PTHR10010:SF46">
    <property type="entry name" value="SODIUM-DEPENDENT PHOSPHATE TRANSPORT PROTEIN 2B"/>
    <property type="match status" value="1"/>
</dbReference>
<name>A0ABQ5U1I7_9PROT</name>
<dbReference type="Pfam" id="PF01895">
    <property type="entry name" value="PhoU"/>
    <property type="match status" value="1"/>
</dbReference>
<evidence type="ECO:0000313" key="9">
    <source>
        <dbReference type="Proteomes" id="UP001161409"/>
    </source>
</evidence>
<dbReference type="Gene3D" id="1.20.58.220">
    <property type="entry name" value="Phosphate transport system protein phou homolog 2, domain 2"/>
    <property type="match status" value="1"/>
</dbReference>
<feature type="transmembrane region" description="Helical" evidence="6">
    <location>
        <begin position="7"/>
        <end position="29"/>
    </location>
</feature>
<evidence type="ECO:0000256" key="2">
    <source>
        <dbReference type="ARBA" id="ARBA00022475"/>
    </source>
</evidence>
<comment type="subcellular location">
    <subcellularLocation>
        <location evidence="1">Cell membrane</location>
        <topology evidence="1">Multi-pass membrane protein</topology>
    </subcellularLocation>
</comment>
<dbReference type="EMBL" id="BSNF01000001">
    <property type="protein sequence ID" value="GLQ05148.1"/>
    <property type="molecule type" value="Genomic_DNA"/>
</dbReference>
<feature type="transmembrane region" description="Helical" evidence="6">
    <location>
        <begin position="79"/>
        <end position="104"/>
    </location>
</feature>
<evidence type="ECO:0000256" key="1">
    <source>
        <dbReference type="ARBA" id="ARBA00004651"/>
    </source>
</evidence>
<dbReference type="Proteomes" id="UP001161409">
    <property type="component" value="Unassembled WGS sequence"/>
</dbReference>
<feature type="transmembrane region" description="Helical" evidence="6">
    <location>
        <begin position="49"/>
        <end position="72"/>
    </location>
</feature>
<protein>
    <submittedName>
        <fullName evidence="8">Na/Pi cotransporter</fullName>
    </submittedName>
</protein>
<feature type="transmembrane region" description="Helical" evidence="6">
    <location>
        <begin position="212"/>
        <end position="233"/>
    </location>
</feature>
<evidence type="ECO:0000256" key="4">
    <source>
        <dbReference type="ARBA" id="ARBA00022989"/>
    </source>
</evidence>
<dbReference type="NCBIfam" id="NF037997">
    <property type="entry name" value="Na_Pi_symport"/>
    <property type="match status" value="1"/>
</dbReference>
<keyword evidence="5 6" id="KW-0472">Membrane</keyword>
<dbReference type="InterPro" id="IPR026022">
    <property type="entry name" value="PhoU_dom"/>
</dbReference>
<feature type="transmembrane region" description="Helical" evidence="6">
    <location>
        <begin position="177"/>
        <end position="200"/>
    </location>
</feature>
<dbReference type="InterPro" id="IPR003841">
    <property type="entry name" value="Na/Pi_transpt"/>
</dbReference>
<reference evidence="8" key="2">
    <citation type="submission" date="2023-01" db="EMBL/GenBank/DDBJ databases">
        <title>Draft genome sequence of Sneathiella chinensis strain NBRC 103408.</title>
        <authorList>
            <person name="Sun Q."/>
            <person name="Mori K."/>
        </authorList>
    </citation>
    <scope>NUCLEOTIDE SEQUENCE</scope>
    <source>
        <strain evidence="8">NBRC 103408</strain>
    </source>
</reference>
<keyword evidence="4 6" id="KW-1133">Transmembrane helix</keyword>
<feature type="transmembrane region" description="Helical" evidence="6">
    <location>
        <begin position="248"/>
        <end position="269"/>
    </location>
</feature>
<evidence type="ECO:0000256" key="3">
    <source>
        <dbReference type="ARBA" id="ARBA00022692"/>
    </source>
</evidence>
<gene>
    <name evidence="8" type="ORF">GCM10007924_03690</name>
</gene>
<reference evidence="8" key="1">
    <citation type="journal article" date="2014" name="Int. J. Syst. Evol. Microbiol.">
        <title>Complete genome of a new Firmicutes species belonging to the dominant human colonic microbiota ('Ruminococcus bicirculans') reveals two chromosomes and a selective capacity to utilize plant glucans.</title>
        <authorList>
            <consortium name="NISC Comparative Sequencing Program"/>
            <person name="Wegmann U."/>
            <person name="Louis P."/>
            <person name="Goesmann A."/>
            <person name="Henrissat B."/>
            <person name="Duncan S.H."/>
            <person name="Flint H.J."/>
        </authorList>
    </citation>
    <scope>NUCLEOTIDE SEQUENCE</scope>
    <source>
        <strain evidence="8">NBRC 103408</strain>
    </source>
</reference>
<accession>A0ABQ5U1I7</accession>
<dbReference type="Pfam" id="PF02690">
    <property type="entry name" value="Na_Pi_cotrans"/>
    <property type="match status" value="2"/>
</dbReference>
<feature type="transmembrane region" description="Helical" evidence="6">
    <location>
        <begin position="110"/>
        <end position="126"/>
    </location>
</feature>
<evidence type="ECO:0000256" key="6">
    <source>
        <dbReference type="SAM" id="Phobius"/>
    </source>
</evidence>
<proteinExistence type="predicted"/>
<dbReference type="PANTHER" id="PTHR10010">
    <property type="entry name" value="SOLUTE CARRIER FAMILY 34 SODIUM PHOSPHATE , MEMBER 2-RELATED"/>
    <property type="match status" value="1"/>
</dbReference>
<comment type="caution">
    <text evidence="8">The sequence shown here is derived from an EMBL/GenBank/DDBJ whole genome shotgun (WGS) entry which is preliminary data.</text>
</comment>
<keyword evidence="3 6" id="KW-0812">Transmembrane</keyword>
<feature type="transmembrane region" description="Helical" evidence="6">
    <location>
        <begin position="281"/>
        <end position="302"/>
    </location>
</feature>
<dbReference type="InterPro" id="IPR038078">
    <property type="entry name" value="PhoU-like_sf"/>
</dbReference>
<keyword evidence="9" id="KW-1185">Reference proteome</keyword>